<protein>
    <recommendedName>
        <fullName evidence="9">B box-type domain-containing protein</fullName>
    </recommendedName>
</protein>
<dbReference type="PANTHER" id="PTHR25465">
    <property type="entry name" value="B-BOX DOMAIN CONTAINING"/>
    <property type="match status" value="1"/>
</dbReference>
<evidence type="ECO:0000256" key="2">
    <source>
        <dbReference type="ARBA" id="ARBA00022771"/>
    </source>
</evidence>
<keyword evidence="1" id="KW-0479">Metal-binding</keyword>
<dbReference type="PANTHER" id="PTHR25465:SF32">
    <property type="entry name" value="BLOODTHIRSTY-RELATED GENE FAMILY, MEMBER 16 ISOFORM X1-RELATED"/>
    <property type="match status" value="1"/>
</dbReference>
<dbReference type="AlphaFoldDB" id="A0A9D3SLL1"/>
<dbReference type="OrthoDB" id="6105938at2759"/>
<gene>
    <name evidence="7" type="ORF">KOW79_007909</name>
</gene>
<feature type="coiled-coil region" evidence="4">
    <location>
        <begin position="88"/>
        <end position="134"/>
    </location>
</feature>
<dbReference type="InterPro" id="IPR000315">
    <property type="entry name" value="Znf_B-box"/>
</dbReference>
<dbReference type="Proteomes" id="UP000824219">
    <property type="component" value="Linkage Group LG09"/>
</dbReference>
<evidence type="ECO:0000256" key="3">
    <source>
        <dbReference type="ARBA" id="ARBA00022833"/>
    </source>
</evidence>
<accession>A0A9D3SLL1</accession>
<proteinExistence type="predicted"/>
<dbReference type="GO" id="GO:0008270">
    <property type="term" value="F:zinc ion binding"/>
    <property type="evidence" value="ECO:0007669"/>
    <property type="project" value="UniProtKB-KW"/>
</dbReference>
<feature type="coiled-coil region" evidence="4">
    <location>
        <begin position="35"/>
        <end position="62"/>
    </location>
</feature>
<keyword evidence="4" id="KW-0175">Coiled coil</keyword>
<feature type="domain" description="B box-type" evidence="5">
    <location>
        <begin position="2"/>
        <end position="25"/>
    </location>
</feature>
<evidence type="ECO:0000259" key="6">
    <source>
        <dbReference type="Pfam" id="PF25600"/>
    </source>
</evidence>
<keyword evidence="2" id="KW-0863">Zinc-finger</keyword>
<evidence type="ECO:0000313" key="7">
    <source>
        <dbReference type="EMBL" id="KAG7327965.1"/>
    </source>
</evidence>
<dbReference type="CDD" id="cd19769">
    <property type="entry name" value="Bbox2_TRIM16-like"/>
    <property type="match status" value="1"/>
</dbReference>
<sequence length="237" mass="27294">MFCRDDQTFVCEFCVEGGHRNHTISHIEDESGQRKNQLEKTKKEVQKLIRDRLEKIQEIKNRVELCRTNMVSKNAGSIENFSALVDCIQKSQSELLELTEKKQKLVENHAEELIKDLEQEITVLKRRDTELEQLLNNEDHLHLLKIYSSVYRPPLTNDWPDISLNTGLSVNSLWEALTKLCDTLSKSLGDIDLRRIQLYAVAITLDPVTAHPNLILSCDRKQNIAVLSPPRGPRRSL</sequence>
<keyword evidence="8" id="KW-1185">Reference proteome</keyword>
<comment type="caution">
    <text evidence="7">The sequence shown here is derived from an EMBL/GenBank/DDBJ whole genome shotgun (WGS) entry which is preliminary data.</text>
</comment>
<dbReference type="Pfam" id="PF00643">
    <property type="entry name" value="zf-B_box"/>
    <property type="match status" value="1"/>
</dbReference>
<dbReference type="Pfam" id="PF25600">
    <property type="entry name" value="TRIM_CC"/>
    <property type="match status" value="1"/>
</dbReference>
<organism evidence="7 8">
    <name type="scientific">Hemibagrus wyckioides</name>
    <dbReference type="NCBI Taxonomy" id="337641"/>
    <lineage>
        <taxon>Eukaryota</taxon>
        <taxon>Metazoa</taxon>
        <taxon>Chordata</taxon>
        <taxon>Craniata</taxon>
        <taxon>Vertebrata</taxon>
        <taxon>Euteleostomi</taxon>
        <taxon>Actinopterygii</taxon>
        <taxon>Neopterygii</taxon>
        <taxon>Teleostei</taxon>
        <taxon>Ostariophysi</taxon>
        <taxon>Siluriformes</taxon>
        <taxon>Bagridae</taxon>
        <taxon>Hemibagrus</taxon>
    </lineage>
</organism>
<dbReference type="EMBL" id="JAHKSW010000009">
    <property type="protein sequence ID" value="KAG7327965.1"/>
    <property type="molecule type" value="Genomic_DNA"/>
</dbReference>
<evidence type="ECO:0000259" key="5">
    <source>
        <dbReference type="Pfam" id="PF00643"/>
    </source>
</evidence>
<keyword evidence="3" id="KW-0862">Zinc</keyword>
<evidence type="ECO:0000256" key="1">
    <source>
        <dbReference type="ARBA" id="ARBA00022723"/>
    </source>
</evidence>
<dbReference type="InterPro" id="IPR058030">
    <property type="entry name" value="TRIM8/14/16/25/29/45/65_CC"/>
</dbReference>
<name>A0A9D3SLL1_9TELE</name>
<reference evidence="7 8" key="1">
    <citation type="submission" date="2021-06" db="EMBL/GenBank/DDBJ databases">
        <title>Chromosome-level genome assembly of the red-tail catfish (Hemibagrus wyckioides).</title>
        <authorList>
            <person name="Shao F."/>
        </authorList>
    </citation>
    <scope>NUCLEOTIDE SEQUENCE [LARGE SCALE GENOMIC DNA]</scope>
    <source>
        <strain evidence="7">EC202008001</strain>
        <tissue evidence="7">Blood</tissue>
    </source>
</reference>
<dbReference type="Gene3D" id="3.30.160.60">
    <property type="entry name" value="Classic Zinc Finger"/>
    <property type="match status" value="1"/>
</dbReference>
<feature type="domain" description="TRIM8/14/16/25/29/45/65 coiled-coil region" evidence="6">
    <location>
        <begin position="49"/>
        <end position="186"/>
    </location>
</feature>
<evidence type="ECO:0000256" key="4">
    <source>
        <dbReference type="SAM" id="Coils"/>
    </source>
</evidence>
<dbReference type="InterPro" id="IPR051051">
    <property type="entry name" value="E3_ubiq-ligase_TRIM/RNF"/>
</dbReference>
<evidence type="ECO:0000313" key="8">
    <source>
        <dbReference type="Proteomes" id="UP000824219"/>
    </source>
</evidence>
<dbReference type="SUPFAM" id="SSF57845">
    <property type="entry name" value="B-box zinc-binding domain"/>
    <property type="match status" value="1"/>
</dbReference>
<evidence type="ECO:0008006" key="9">
    <source>
        <dbReference type="Google" id="ProtNLM"/>
    </source>
</evidence>